<dbReference type="InterPro" id="IPR011074">
    <property type="entry name" value="CRAL/TRIO_N_dom"/>
</dbReference>
<sequence>MERNPIMPYAAAKVEPEASLNEMIKGVMRLVQKDGALTKKQVEFCDDACVTRYLRARGNNVRKAAKMLRATLNWREKINMGYLIADEFPAELAAGAAYVAGHDAEGRPVLVIKKKPEYILNHSQKQHLRFIIFTMEVAVAAMPPGVDQWILILDAGGYSKISAPSTSGILTTLKVLADHYPERLAKAFIVDASSMFYYVWKGICTFVDHSTRGKLSFAYSRDYRVIPKPQHTSKNLPFSSPFARTSRRRSTSYSAEDFKTPITFRSKAVSADYAFLEPIFDVSPKKSDKNRSTGKLSEGPELAGSMRTRSFSFSSISGSCPSPDPREEEFSSFRKEDEDVVGELEIPGSAPARTRRGKTPSFSGFVSLFHSSKKEEKKEEVKEETFVIDDAKNRPIGTFRPYLPFLQASYDEAAYRAMMKPPLGGLATIISRDLKRMNSL</sequence>
<dbReference type="Gene3D" id="3.40.525.10">
    <property type="entry name" value="CRAL-TRIO lipid binding domain"/>
    <property type="match status" value="1"/>
</dbReference>
<dbReference type="SUPFAM" id="SSF46938">
    <property type="entry name" value="CRAL/TRIO N-terminal domain"/>
    <property type="match status" value="1"/>
</dbReference>
<dbReference type="SMART" id="SM01100">
    <property type="entry name" value="CRAL_TRIO_N"/>
    <property type="match status" value="1"/>
</dbReference>
<evidence type="ECO:0000313" key="2">
    <source>
        <dbReference type="EMBL" id="KAG0582472.1"/>
    </source>
</evidence>
<dbReference type="Proteomes" id="UP000822688">
    <property type="component" value="Chromosome 3"/>
</dbReference>
<gene>
    <name evidence="2" type="ORF">KC19_3G062600</name>
</gene>
<dbReference type="OrthoDB" id="75724at2759"/>
<dbReference type="PROSITE" id="PS50191">
    <property type="entry name" value="CRAL_TRIO"/>
    <property type="match status" value="1"/>
</dbReference>
<evidence type="ECO:0000313" key="3">
    <source>
        <dbReference type="Proteomes" id="UP000822688"/>
    </source>
</evidence>
<dbReference type="InterPro" id="IPR036865">
    <property type="entry name" value="CRAL-TRIO_dom_sf"/>
</dbReference>
<dbReference type="Pfam" id="PF03765">
    <property type="entry name" value="CRAL_TRIO_N"/>
    <property type="match status" value="1"/>
</dbReference>
<dbReference type="CDD" id="cd00170">
    <property type="entry name" value="SEC14"/>
    <property type="match status" value="1"/>
</dbReference>
<reference evidence="2" key="1">
    <citation type="submission" date="2020-06" db="EMBL/GenBank/DDBJ databases">
        <title>WGS assembly of Ceratodon purpureus strain R40.</title>
        <authorList>
            <person name="Carey S.B."/>
            <person name="Jenkins J."/>
            <person name="Shu S."/>
            <person name="Lovell J.T."/>
            <person name="Sreedasyam A."/>
            <person name="Maumus F."/>
            <person name="Tiley G.P."/>
            <person name="Fernandez-Pozo N."/>
            <person name="Barry K."/>
            <person name="Chen C."/>
            <person name="Wang M."/>
            <person name="Lipzen A."/>
            <person name="Daum C."/>
            <person name="Saski C.A."/>
            <person name="Payton A.C."/>
            <person name="Mcbreen J.C."/>
            <person name="Conrad R.E."/>
            <person name="Kollar L.M."/>
            <person name="Olsson S."/>
            <person name="Huttunen S."/>
            <person name="Landis J.B."/>
            <person name="Wickett N.J."/>
            <person name="Johnson M.G."/>
            <person name="Rensing S.A."/>
            <person name="Grimwood J."/>
            <person name="Schmutz J."/>
            <person name="Mcdaniel S.F."/>
        </authorList>
    </citation>
    <scope>NUCLEOTIDE SEQUENCE</scope>
    <source>
        <strain evidence="2">R40</strain>
    </source>
</reference>
<comment type="caution">
    <text evidence="2">The sequence shown here is derived from an EMBL/GenBank/DDBJ whole genome shotgun (WGS) entry which is preliminary data.</text>
</comment>
<dbReference type="SMART" id="SM00516">
    <property type="entry name" value="SEC14"/>
    <property type="match status" value="1"/>
</dbReference>
<keyword evidence="3" id="KW-1185">Reference proteome</keyword>
<proteinExistence type="predicted"/>
<accession>A0A8T0IGJ5</accession>
<feature type="domain" description="CRAL-TRIO" evidence="1">
    <location>
        <begin position="85"/>
        <end position="237"/>
    </location>
</feature>
<dbReference type="InterPro" id="IPR036273">
    <property type="entry name" value="CRAL/TRIO_N_dom_sf"/>
</dbReference>
<organism evidence="2 3">
    <name type="scientific">Ceratodon purpureus</name>
    <name type="common">Fire moss</name>
    <name type="synonym">Dicranum purpureum</name>
    <dbReference type="NCBI Taxonomy" id="3225"/>
    <lineage>
        <taxon>Eukaryota</taxon>
        <taxon>Viridiplantae</taxon>
        <taxon>Streptophyta</taxon>
        <taxon>Embryophyta</taxon>
        <taxon>Bryophyta</taxon>
        <taxon>Bryophytina</taxon>
        <taxon>Bryopsida</taxon>
        <taxon>Dicranidae</taxon>
        <taxon>Pseudoditrichales</taxon>
        <taxon>Ditrichaceae</taxon>
        <taxon>Ceratodon</taxon>
    </lineage>
</organism>
<dbReference type="PANTHER" id="PTHR47104:SF1">
    <property type="entry name" value="SEC14P-LIKE PHOSPHATIDYLINOSITOL TRANSFER FAMILY PROTEIN"/>
    <property type="match status" value="1"/>
</dbReference>
<dbReference type="EMBL" id="CM026423">
    <property type="protein sequence ID" value="KAG0582472.1"/>
    <property type="molecule type" value="Genomic_DNA"/>
</dbReference>
<dbReference type="PANTHER" id="PTHR47104">
    <property type="entry name" value="SEC14P-LIKE PHOSPHATIDYLINOSITOL TRANSFER FAMILY PROTEIN"/>
    <property type="match status" value="1"/>
</dbReference>
<dbReference type="InterPro" id="IPR001251">
    <property type="entry name" value="CRAL-TRIO_dom"/>
</dbReference>
<dbReference type="Pfam" id="PF00650">
    <property type="entry name" value="CRAL_TRIO"/>
    <property type="match status" value="1"/>
</dbReference>
<dbReference type="AlphaFoldDB" id="A0A8T0IGJ5"/>
<evidence type="ECO:0000259" key="1">
    <source>
        <dbReference type="PROSITE" id="PS50191"/>
    </source>
</evidence>
<name>A0A8T0IGJ5_CERPU</name>
<protein>
    <recommendedName>
        <fullName evidence="1">CRAL-TRIO domain-containing protein</fullName>
    </recommendedName>
</protein>
<dbReference type="SUPFAM" id="SSF52087">
    <property type="entry name" value="CRAL/TRIO domain"/>
    <property type="match status" value="1"/>
</dbReference>